<evidence type="ECO:0000256" key="6">
    <source>
        <dbReference type="SAM" id="MobiDB-lite"/>
    </source>
</evidence>
<dbReference type="FunFam" id="3.30.60.60:FF:000001">
    <property type="entry name" value="Histone acetyltransferase"/>
    <property type="match status" value="1"/>
</dbReference>
<evidence type="ECO:0000256" key="1">
    <source>
        <dbReference type="ARBA" id="ARBA00010107"/>
    </source>
</evidence>
<feature type="region of interest" description="Disordered" evidence="6">
    <location>
        <begin position="933"/>
        <end position="1032"/>
    </location>
</feature>
<dbReference type="AlphaFoldDB" id="A0AAN8G5E2"/>
<feature type="compositionally biased region" description="Polar residues" evidence="6">
    <location>
        <begin position="397"/>
        <end position="427"/>
    </location>
</feature>
<feature type="compositionally biased region" description="Low complexity" evidence="6">
    <location>
        <begin position="994"/>
        <end position="1006"/>
    </location>
</feature>
<sequence>MPTLNGEEVLVGENYLVRGRRGRWRHATVLDKRHGENGCIELYVHFDGDDRRLDHWLDSTRLQFRNQTSKRITPVYDMREKRIRKAKENSPNNVSLDYKEVLEEQHIEVTKVKYIEVVRYGEFEMDTWYFSPYPDEYGKERYLFICDKCFLYMRQERAFKMHLSTCNVKHPPGKEIYVDSAEKIAVYEVDGEKEKLFCQCLCLFAKLFMDHKTIYFDITTFLFYVVCQLRDSGGPRPVGYFSKERTSPDGHNLSCILVFPAFQRQGFGSFLIQLSYELSRREGIQGSPEKPLSDLGAASFRHYWAYIIVDYLSGFMDTAWIRVSELAKSLGMQSEDVVDTLHWLQICDPAVMSEAPDNLELWVHVYIKHLDSLRNRAARPPRLMLNAPMDDKENDENVLQNGSHHSIEESTATPLVNGNATDSTVIDSGSEAVAEGSSASTPLAAEPEVVEDKSAPPAQSNEDQELDNQTFTVTGLKHPGGWRTHSEIINMLARCVSFNIRFGRATKQKGPKPGSISFTFESISSARESFTQAQKMRVDGQAVKVEASPAFFAPAACRSRPFFKIPVDEEAQKRTIYALDLPISAEQNLLNSIFEADHIEKITFLPLRNQHKQAEVVMHTEEQVEAAKSEDGFELDDGQQQSVLRILTPIEYAKFVEEEQKPVPFVPPQIEPPPAKEPTPTTAQQATSAPAEAKLAPVLDEDDVTDMFIKYVTDQRVNWAEITDVMELYTMCDAVSAQIGGLPDSVLRPAMLHTLQRHLTEAQTAWMREHLQDLIKGWKQEVRRDAFVDRPTLVQMKAAEYVPVAPSRKRLRGKNSAESRAGRVMMGVGALLEAQRQKMITEEGVLEVEEDDQGNIIVGGEALSFESWAKLTKTNQPDIVCARLPTDEPAAKKSKPEIHDFKKLKQSQKEWKEKRMGEKKMRIMQQARAELEALDKERQTVGQTQKSKDVENGKEKKEVEKPPKPPKELDEGEIDSEEERREEKEKKRSRRKASSSSNSSSSSSSSESDDDGDARKRRRNRRKTERLKGPQVPPLFQRMFNYRHEIINALSAEHKTAFASVLHQMKSSGRTGISHSDQQQMLSFLSSFSR</sequence>
<evidence type="ECO:0000256" key="4">
    <source>
        <dbReference type="ARBA" id="ARBA00022990"/>
    </source>
</evidence>
<name>A0AAN8G5E2_TRICO</name>
<proteinExistence type="inferred from homology"/>
<evidence type="ECO:0000313" key="9">
    <source>
        <dbReference type="Proteomes" id="UP001331761"/>
    </source>
</evidence>
<evidence type="ECO:0000259" key="7">
    <source>
        <dbReference type="PROSITE" id="PS51726"/>
    </source>
</evidence>
<dbReference type="Gene3D" id="3.40.630.30">
    <property type="match status" value="1"/>
</dbReference>
<dbReference type="Pfam" id="PF11717">
    <property type="entry name" value="Tudor-knot"/>
    <property type="match status" value="1"/>
</dbReference>
<comment type="caution">
    <text evidence="8">The sequence shown here is derived from an EMBL/GenBank/DDBJ whole genome shotgun (WGS) entry which is preliminary data.</text>
</comment>
<evidence type="ECO:0000256" key="3">
    <source>
        <dbReference type="ARBA" id="ARBA00022679"/>
    </source>
</evidence>
<dbReference type="InterPro" id="IPR016197">
    <property type="entry name" value="Chromo-like_dom_sf"/>
</dbReference>
<dbReference type="Gene3D" id="2.30.30.140">
    <property type="match status" value="1"/>
</dbReference>
<feature type="compositionally biased region" description="Basic residues" evidence="6">
    <location>
        <begin position="1015"/>
        <end position="1025"/>
    </location>
</feature>
<dbReference type="PROSITE" id="PS51726">
    <property type="entry name" value="MYST_HAT"/>
    <property type="match status" value="1"/>
</dbReference>
<feature type="active site" description="Proton donor/acceptor" evidence="5">
    <location>
        <position position="289"/>
    </location>
</feature>
<feature type="region of interest" description="Disordered" evidence="6">
    <location>
        <begin position="665"/>
        <end position="690"/>
    </location>
</feature>
<protein>
    <recommendedName>
        <fullName evidence="2">histone acetyltransferase</fullName>
        <ecNumber evidence="2">2.3.1.48</ecNumber>
    </recommendedName>
</protein>
<comment type="similarity">
    <text evidence="1">Belongs to the MYST (SAS/MOZ) family.</text>
</comment>
<dbReference type="InterPro" id="IPR002717">
    <property type="entry name" value="HAT_MYST-type"/>
</dbReference>
<dbReference type="InterPro" id="IPR016181">
    <property type="entry name" value="Acyl_CoA_acyltransferase"/>
</dbReference>
<dbReference type="EMBL" id="WIXE01010920">
    <property type="protein sequence ID" value="KAK5977183.1"/>
    <property type="molecule type" value="Genomic_DNA"/>
</dbReference>
<dbReference type="Pfam" id="PF01853">
    <property type="entry name" value="MOZ_SAS"/>
    <property type="match status" value="1"/>
</dbReference>
<keyword evidence="4" id="KW-0007">Acetylation</keyword>
<gene>
    <name evidence="8" type="ORF">GCK32_002551</name>
</gene>
<dbReference type="PANTHER" id="PTHR10615">
    <property type="entry name" value="HISTONE ACETYLTRANSFERASE"/>
    <property type="match status" value="1"/>
</dbReference>
<organism evidence="8 9">
    <name type="scientific">Trichostrongylus colubriformis</name>
    <name type="common">Black scour worm</name>
    <dbReference type="NCBI Taxonomy" id="6319"/>
    <lineage>
        <taxon>Eukaryota</taxon>
        <taxon>Metazoa</taxon>
        <taxon>Ecdysozoa</taxon>
        <taxon>Nematoda</taxon>
        <taxon>Chromadorea</taxon>
        <taxon>Rhabditida</taxon>
        <taxon>Rhabditina</taxon>
        <taxon>Rhabditomorpha</taxon>
        <taxon>Strongyloidea</taxon>
        <taxon>Trichostrongylidae</taxon>
        <taxon>Trichostrongylus</taxon>
    </lineage>
</organism>
<feature type="compositionally biased region" description="Basic and acidic residues" evidence="6">
    <location>
        <begin position="946"/>
        <end position="969"/>
    </location>
</feature>
<dbReference type="SUPFAM" id="SSF55729">
    <property type="entry name" value="Acyl-CoA N-acyltransferases (Nat)"/>
    <property type="match status" value="1"/>
</dbReference>
<accession>A0AAN8G5E2</accession>
<feature type="compositionally biased region" description="Pro residues" evidence="6">
    <location>
        <begin position="665"/>
        <end position="677"/>
    </location>
</feature>
<dbReference type="Gene3D" id="1.10.10.10">
    <property type="entry name" value="Winged helix-like DNA-binding domain superfamily/Winged helix DNA-binding domain"/>
    <property type="match status" value="1"/>
</dbReference>
<dbReference type="InterPro" id="IPR050603">
    <property type="entry name" value="MYST_HAT"/>
</dbReference>
<dbReference type="InterPro" id="IPR040706">
    <property type="entry name" value="Zf-MYST"/>
</dbReference>
<feature type="compositionally biased region" description="Polar residues" evidence="6">
    <location>
        <begin position="457"/>
        <end position="468"/>
    </location>
</feature>
<keyword evidence="3" id="KW-0808">Transferase</keyword>
<feature type="region of interest" description="Disordered" evidence="6">
    <location>
        <begin position="385"/>
        <end position="468"/>
    </location>
</feature>
<feature type="domain" description="MYST-type HAT" evidence="7">
    <location>
        <begin position="110"/>
        <end position="364"/>
    </location>
</feature>
<reference evidence="8 9" key="1">
    <citation type="submission" date="2019-10" db="EMBL/GenBank/DDBJ databases">
        <title>Assembly and Annotation for the nematode Trichostrongylus colubriformis.</title>
        <authorList>
            <person name="Martin J."/>
        </authorList>
    </citation>
    <scope>NUCLEOTIDE SEQUENCE [LARGE SCALE GENOMIC DNA]</scope>
    <source>
        <strain evidence="8">G859</strain>
        <tissue evidence="8">Whole worm</tissue>
    </source>
</reference>
<dbReference type="Gene3D" id="3.30.60.60">
    <property type="entry name" value="N-acetyl transferase-like"/>
    <property type="match status" value="1"/>
</dbReference>
<dbReference type="SUPFAM" id="SSF54160">
    <property type="entry name" value="Chromo domain-like"/>
    <property type="match status" value="1"/>
</dbReference>
<dbReference type="GO" id="GO:0004402">
    <property type="term" value="F:histone acetyltransferase activity"/>
    <property type="evidence" value="ECO:0007669"/>
    <property type="project" value="InterPro"/>
</dbReference>
<keyword evidence="9" id="KW-1185">Reference proteome</keyword>
<feature type="compositionally biased region" description="Basic and acidic residues" evidence="6">
    <location>
        <begin position="903"/>
        <end position="921"/>
    </location>
</feature>
<dbReference type="GO" id="GO:0006355">
    <property type="term" value="P:regulation of DNA-templated transcription"/>
    <property type="evidence" value="ECO:0007669"/>
    <property type="project" value="InterPro"/>
</dbReference>
<dbReference type="Pfam" id="PF17772">
    <property type="entry name" value="zf-MYST"/>
    <property type="match status" value="1"/>
</dbReference>
<dbReference type="InterPro" id="IPR025995">
    <property type="entry name" value="Tudor-knot"/>
</dbReference>
<dbReference type="CDD" id="cd04301">
    <property type="entry name" value="NAT_SF"/>
    <property type="match status" value="1"/>
</dbReference>
<feature type="region of interest" description="Disordered" evidence="6">
    <location>
        <begin position="903"/>
        <end position="922"/>
    </location>
</feature>
<evidence type="ECO:0000256" key="2">
    <source>
        <dbReference type="ARBA" id="ARBA00013184"/>
    </source>
</evidence>
<dbReference type="InterPro" id="IPR036388">
    <property type="entry name" value="WH-like_DNA-bd_sf"/>
</dbReference>
<dbReference type="EC" id="2.3.1.48" evidence="2"/>
<feature type="compositionally biased region" description="Low complexity" evidence="6">
    <location>
        <begin position="678"/>
        <end position="690"/>
    </location>
</feature>
<evidence type="ECO:0000313" key="8">
    <source>
        <dbReference type="EMBL" id="KAK5977183.1"/>
    </source>
</evidence>
<feature type="compositionally biased region" description="Low complexity" evidence="6">
    <location>
        <begin position="428"/>
        <end position="440"/>
    </location>
</feature>
<evidence type="ECO:0000256" key="5">
    <source>
        <dbReference type="PIRSR" id="PIRSR602717-51"/>
    </source>
</evidence>
<dbReference type="Proteomes" id="UP001331761">
    <property type="component" value="Unassembled WGS sequence"/>
</dbReference>